<keyword evidence="2" id="KW-1185">Reference proteome</keyword>
<evidence type="ECO:0000313" key="2">
    <source>
        <dbReference type="Proteomes" id="UP000215223"/>
    </source>
</evidence>
<gene>
    <name evidence="1" type="ORF">CFP71_13445</name>
</gene>
<dbReference type="OrthoDB" id="5185712at2"/>
<reference evidence="1 2" key="1">
    <citation type="submission" date="2017-07" db="EMBL/GenBank/DDBJ databases">
        <title>Amycolatopsis thailandensis Genome sequencing and assembly.</title>
        <authorList>
            <person name="Kaur N."/>
            <person name="Mayilraj S."/>
        </authorList>
    </citation>
    <scope>NUCLEOTIDE SEQUENCE [LARGE SCALE GENOMIC DNA]</scope>
    <source>
        <strain evidence="1 2">JCM 16380</strain>
    </source>
</reference>
<dbReference type="EMBL" id="NMQT01000043">
    <property type="protein sequence ID" value="OXM56427.1"/>
    <property type="molecule type" value="Genomic_DNA"/>
</dbReference>
<evidence type="ECO:0000313" key="1">
    <source>
        <dbReference type="EMBL" id="OXM56427.1"/>
    </source>
</evidence>
<sequence>MGWAKSDRLPNEGLRDHFERQLFEYTNHTIVESAVVDNVFYAAVRTRGTKKVWALVVLLRRSGGKTIEYRDIEEVDGPGEFKAPAFILNALSDTTNQKALRWRERCRANL</sequence>
<proteinExistence type="predicted"/>
<dbReference type="RefSeq" id="WP_093934187.1">
    <property type="nucleotide sequence ID" value="NZ_NMQT01000043.1"/>
</dbReference>
<comment type="caution">
    <text evidence="1">The sequence shown here is derived from an EMBL/GenBank/DDBJ whole genome shotgun (WGS) entry which is preliminary data.</text>
</comment>
<protein>
    <submittedName>
        <fullName evidence="1">Uncharacterized protein</fullName>
    </submittedName>
</protein>
<accession>A0A229SBW8</accession>
<dbReference type="Proteomes" id="UP000215223">
    <property type="component" value="Unassembled WGS sequence"/>
</dbReference>
<organism evidence="1 2">
    <name type="scientific">Amycolatopsis thailandensis</name>
    <dbReference type="NCBI Taxonomy" id="589330"/>
    <lineage>
        <taxon>Bacteria</taxon>
        <taxon>Bacillati</taxon>
        <taxon>Actinomycetota</taxon>
        <taxon>Actinomycetes</taxon>
        <taxon>Pseudonocardiales</taxon>
        <taxon>Pseudonocardiaceae</taxon>
        <taxon>Amycolatopsis</taxon>
    </lineage>
</organism>
<dbReference type="AlphaFoldDB" id="A0A229SBW8"/>
<name>A0A229SBW8_9PSEU</name>